<keyword evidence="2" id="KW-1185">Reference proteome</keyword>
<dbReference type="RefSeq" id="WP_273615709.1">
    <property type="nucleotide sequence ID" value="NZ_CP117416.1"/>
</dbReference>
<dbReference type="KEGG" id="pka:PQ456_08345"/>
<reference evidence="1 2" key="1">
    <citation type="submission" date="2023-02" db="EMBL/GenBank/DDBJ databases">
        <title>Genome sequence of Paenibacillus kyungheensis KACC 18744.</title>
        <authorList>
            <person name="Kim S."/>
            <person name="Heo J."/>
            <person name="Kwon S.-W."/>
        </authorList>
    </citation>
    <scope>NUCLEOTIDE SEQUENCE [LARGE SCALE GENOMIC DNA]</scope>
    <source>
        <strain evidence="1 2">KACC 18744</strain>
    </source>
</reference>
<protein>
    <submittedName>
        <fullName evidence="1">Uncharacterized protein</fullName>
    </submittedName>
</protein>
<evidence type="ECO:0000313" key="1">
    <source>
        <dbReference type="EMBL" id="WCT57503.1"/>
    </source>
</evidence>
<organism evidence="1 2">
    <name type="scientific">Paenibacillus kyungheensis</name>
    <dbReference type="NCBI Taxonomy" id="1452732"/>
    <lineage>
        <taxon>Bacteria</taxon>
        <taxon>Bacillati</taxon>
        <taxon>Bacillota</taxon>
        <taxon>Bacilli</taxon>
        <taxon>Bacillales</taxon>
        <taxon>Paenibacillaceae</taxon>
        <taxon>Paenibacillus</taxon>
    </lineage>
</organism>
<dbReference type="EMBL" id="CP117416">
    <property type="protein sequence ID" value="WCT57503.1"/>
    <property type="molecule type" value="Genomic_DNA"/>
</dbReference>
<dbReference type="AlphaFoldDB" id="A0AAX3M6F3"/>
<gene>
    <name evidence="1" type="ORF">PQ456_08345</name>
</gene>
<name>A0AAX3M6F3_9BACL</name>
<accession>A0AAX3M6F3</accession>
<dbReference type="Proteomes" id="UP001220509">
    <property type="component" value="Chromosome"/>
</dbReference>
<proteinExistence type="predicted"/>
<sequence>MTEPFLEKVKLSLPVGLWIENCMSSGLDPATIIAYIHNKDWTPLLSNVADPQMDMLDRLQIATDMNDPWEQAILEGYRFKFIHIGGVKRLLYFRYQLQEHRDYQQNGNQLSGLLLHSDMISNINEKIGIQWEIVTDTQTLSNTQTMQIRLKNESC</sequence>
<evidence type="ECO:0000313" key="2">
    <source>
        <dbReference type="Proteomes" id="UP001220509"/>
    </source>
</evidence>